<proteinExistence type="predicted"/>
<organism evidence="2 3">
    <name type="scientific">Aureococcus anophagefferens</name>
    <name type="common">Harmful bloom alga</name>
    <dbReference type="NCBI Taxonomy" id="44056"/>
    <lineage>
        <taxon>Eukaryota</taxon>
        <taxon>Sar</taxon>
        <taxon>Stramenopiles</taxon>
        <taxon>Ochrophyta</taxon>
        <taxon>Pelagophyceae</taxon>
        <taxon>Pelagomonadales</taxon>
        <taxon>Pelagomonadaceae</taxon>
        <taxon>Aureococcus</taxon>
    </lineage>
</organism>
<reference evidence="2 3" key="1">
    <citation type="submission" date="2024-03" db="EMBL/GenBank/DDBJ databases">
        <title>Aureococcus anophagefferens CCMP1851 and Kratosvirus quantuckense: Draft genome of a second virus-susceptible host strain in the model system.</title>
        <authorList>
            <person name="Chase E."/>
            <person name="Truchon A.R."/>
            <person name="Schepens W."/>
            <person name="Wilhelm S.W."/>
        </authorList>
    </citation>
    <scope>NUCLEOTIDE SEQUENCE [LARGE SCALE GENOMIC DNA]</scope>
    <source>
        <strain evidence="2 3">CCMP1851</strain>
    </source>
</reference>
<dbReference type="Proteomes" id="UP001363151">
    <property type="component" value="Unassembled WGS sequence"/>
</dbReference>
<evidence type="ECO:0000313" key="2">
    <source>
        <dbReference type="EMBL" id="KAK7233245.1"/>
    </source>
</evidence>
<feature type="region of interest" description="Disordered" evidence="1">
    <location>
        <begin position="40"/>
        <end position="109"/>
    </location>
</feature>
<comment type="caution">
    <text evidence="2">The sequence shown here is derived from an EMBL/GenBank/DDBJ whole genome shotgun (WGS) entry which is preliminary data.</text>
</comment>
<feature type="compositionally biased region" description="Basic residues" evidence="1">
    <location>
        <begin position="196"/>
        <end position="206"/>
    </location>
</feature>
<accession>A0ABR1FLZ5</accession>
<sequence length="206" mass="22535">MMRRSCVHDATASPGYNERLLTGERLARMKACAEKASTTFPPAFVNKPQPEDEATTPEGDDALARGRWANERRKPAPRDSGSLAAASRPAAPARSPTPRAAGTGQIPAGFPTAAELDRELGGPDGYFTLCGLHYCNLFANPRMRVLFDTRDPDTAASAMARRGVPGDDEPDRDAKPTRANARENDARRRRDAREMTRKRRSSTRAK</sequence>
<feature type="compositionally biased region" description="Low complexity" evidence="1">
    <location>
        <begin position="84"/>
        <end position="101"/>
    </location>
</feature>
<feature type="compositionally biased region" description="Basic and acidic residues" evidence="1">
    <location>
        <begin position="62"/>
        <end position="77"/>
    </location>
</feature>
<keyword evidence="3" id="KW-1185">Reference proteome</keyword>
<feature type="compositionally biased region" description="Basic and acidic residues" evidence="1">
    <location>
        <begin position="172"/>
        <end position="195"/>
    </location>
</feature>
<protein>
    <submittedName>
        <fullName evidence="2">Uncharacterized protein</fullName>
    </submittedName>
</protein>
<dbReference type="EMBL" id="JBBJCI010000363">
    <property type="protein sequence ID" value="KAK7233245.1"/>
    <property type="molecule type" value="Genomic_DNA"/>
</dbReference>
<name>A0ABR1FLZ5_AURAN</name>
<evidence type="ECO:0000256" key="1">
    <source>
        <dbReference type="SAM" id="MobiDB-lite"/>
    </source>
</evidence>
<evidence type="ECO:0000313" key="3">
    <source>
        <dbReference type="Proteomes" id="UP001363151"/>
    </source>
</evidence>
<gene>
    <name evidence="2" type="ORF">SO694_000382120</name>
</gene>
<feature type="region of interest" description="Disordered" evidence="1">
    <location>
        <begin position="156"/>
        <end position="206"/>
    </location>
</feature>
<feature type="compositionally biased region" description="Acidic residues" evidence="1">
    <location>
        <begin position="51"/>
        <end position="61"/>
    </location>
</feature>